<dbReference type="SMART" id="SM00304">
    <property type="entry name" value="HAMP"/>
    <property type="match status" value="1"/>
</dbReference>
<dbReference type="Pfam" id="PF02518">
    <property type="entry name" value="HATPase_c"/>
    <property type="match status" value="1"/>
</dbReference>
<dbReference type="PROSITE" id="PS50109">
    <property type="entry name" value="HIS_KIN"/>
    <property type="match status" value="1"/>
</dbReference>
<evidence type="ECO:0000256" key="12">
    <source>
        <dbReference type="ARBA" id="ARBA00023012"/>
    </source>
</evidence>
<evidence type="ECO:0000256" key="8">
    <source>
        <dbReference type="ARBA" id="ARBA00022741"/>
    </source>
</evidence>
<organism evidence="17 18">
    <name type="scientific">Paenibacillus gyeongsangnamensis</name>
    <dbReference type="NCBI Taxonomy" id="3388067"/>
    <lineage>
        <taxon>Bacteria</taxon>
        <taxon>Bacillati</taxon>
        <taxon>Bacillota</taxon>
        <taxon>Bacilli</taxon>
        <taxon>Bacillales</taxon>
        <taxon>Paenibacillaceae</taxon>
        <taxon>Paenibacillus</taxon>
    </lineage>
</organism>
<dbReference type="PANTHER" id="PTHR34220">
    <property type="entry name" value="SENSOR HISTIDINE KINASE YPDA"/>
    <property type="match status" value="1"/>
</dbReference>
<dbReference type="CDD" id="cd18773">
    <property type="entry name" value="PDC1_HK_sensor"/>
    <property type="match status" value="1"/>
</dbReference>
<evidence type="ECO:0000256" key="1">
    <source>
        <dbReference type="ARBA" id="ARBA00000085"/>
    </source>
</evidence>
<name>A0ABT4QEW2_9BACL</name>
<evidence type="ECO:0000259" key="16">
    <source>
        <dbReference type="PROSITE" id="PS50885"/>
    </source>
</evidence>
<dbReference type="InterPro" id="IPR036890">
    <property type="entry name" value="HATPase_C_sf"/>
</dbReference>
<keyword evidence="12" id="KW-0902">Two-component regulatory system</keyword>
<protein>
    <recommendedName>
        <fullName evidence="3">histidine kinase</fullName>
        <ecNumber evidence="3">2.7.13.3</ecNumber>
    </recommendedName>
</protein>
<keyword evidence="7 14" id="KW-0812">Transmembrane</keyword>
<dbReference type="GO" id="GO:0016301">
    <property type="term" value="F:kinase activity"/>
    <property type="evidence" value="ECO:0007669"/>
    <property type="project" value="UniProtKB-KW"/>
</dbReference>
<dbReference type="CDD" id="cd12912">
    <property type="entry name" value="PDC2_MCP_like"/>
    <property type="match status" value="1"/>
</dbReference>
<evidence type="ECO:0000256" key="5">
    <source>
        <dbReference type="ARBA" id="ARBA00022553"/>
    </source>
</evidence>
<dbReference type="InterPro" id="IPR010559">
    <property type="entry name" value="Sig_transdc_His_kin_internal"/>
</dbReference>
<sequence>MLAVKERVLQTLQNASVVKKLFLVFCMISLIPLLISVLAFHKSASNALEQELGANTLEILKQVDSRLGSFIQETERMANMVRFGEATINFMDLKEQNDDLFTIQTFGDIRKLLWAIASLRSYLEGIYIINDHGLMVYANTENRLVKPAYDFQSQGWYKDILSNKNFRLYPVREQDYLDRQPVVSFAGRIFDVNRNQDRGTLLINFNPDVISFMSENIQLGKTGYVFLMTPDGRKVSPTGKFPEGLIRLPRFAEGLKQQDSGHLIIPYEGVKTMVSFYTSPSTGWKIVGVVPFDEMAEGIQNVRFMLYVIIALAAVLIAFMSIFLSRAITRPLKLLEDNMLQVESGNFTTKVEVGSGDEIGRLGRRFNRMVSELENMREEIYLSKLREYRLDMLHREAELKALQAQINPHFLYNTLNTITCIGEVNEVEEISVISGCLAKMFKYSISPNHFASLSDELDHVNSYIKIIGMRFRERIQYHLNVPDDLLKARVVKLTVQPIVENCVNHGLTPKLGRGNICIDIYASGETLIIRIADDGVGIAEQRRAELSEQLIQIGAPEARITEHIGLLNVRQRLHMHYAGQGILRLSSKKDQGTVVEISIPLEWHS</sequence>
<keyword evidence="9 17" id="KW-0418">Kinase</keyword>
<keyword evidence="18" id="KW-1185">Reference proteome</keyword>
<dbReference type="SUPFAM" id="SSF55874">
    <property type="entry name" value="ATPase domain of HSP90 chaperone/DNA topoisomerase II/histidine kinase"/>
    <property type="match status" value="1"/>
</dbReference>
<keyword evidence="4" id="KW-1003">Cell membrane</keyword>
<dbReference type="Gene3D" id="3.30.450.20">
    <property type="entry name" value="PAS domain"/>
    <property type="match status" value="2"/>
</dbReference>
<keyword evidence="6" id="KW-0808">Transferase</keyword>
<keyword evidence="11 14" id="KW-1133">Transmembrane helix</keyword>
<evidence type="ECO:0000259" key="15">
    <source>
        <dbReference type="PROSITE" id="PS50109"/>
    </source>
</evidence>
<dbReference type="Pfam" id="PF02743">
    <property type="entry name" value="dCache_1"/>
    <property type="match status" value="1"/>
</dbReference>
<dbReference type="Proteomes" id="UP001527882">
    <property type="component" value="Unassembled WGS sequence"/>
</dbReference>
<dbReference type="PANTHER" id="PTHR34220:SF9">
    <property type="entry name" value="SIGNAL TRANSDUCTION HISTIDINE KINASE INTERNAL REGION DOMAIN-CONTAINING PROTEIN"/>
    <property type="match status" value="1"/>
</dbReference>
<evidence type="ECO:0000256" key="11">
    <source>
        <dbReference type="ARBA" id="ARBA00022989"/>
    </source>
</evidence>
<dbReference type="InterPro" id="IPR050640">
    <property type="entry name" value="Bact_2-comp_sensor_kinase"/>
</dbReference>
<dbReference type="EC" id="2.7.13.3" evidence="3"/>
<evidence type="ECO:0000256" key="14">
    <source>
        <dbReference type="SAM" id="Phobius"/>
    </source>
</evidence>
<keyword evidence="10" id="KW-0067">ATP-binding</keyword>
<evidence type="ECO:0000313" key="18">
    <source>
        <dbReference type="Proteomes" id="UP001527882"/>
    </source>
</evidence>
<feature type="domain" description="HAMP" evidence="16">
    <location>
        <begin position="326"/>
        <end position="378"/>
    </location>
</feature>
<dbReference type="Pfam" id="PF06580">
    <property type="entry name" value="His_kinase"/>
    <property type="match status" value="1"/>
</dbReference>
<feature type="transmembrane region" description="Helical" evidence="14">
    <location>
        <begin position="21"/>
        <end position="40"/>
    </location>
</feature>
<dbReference type="InterPro" id="IPR005467">
    <property type="entry name" value="His_kinase_dom"/>
</dbReference>
<evidence type="ECO:0000313" key="17">
    <source>
        <dbReference type="EMBL" id="MCZ8515353.1"/>
    </source>
</evidence>
<comment type="subcellular location">
    <subcellularLocation>
        <location evidence="2">Cell membrane</location>
        <topology evidence="2">Multi-pass membrane protein</topology>
    </subcellularLocation>
</comment>
<evidence type="ECO:0000256" key="9">
    <source>
        <dbReference type="ARBA" id="ARBA00022777"/>
    </source>
</evidence>
<evidence type="ECO:0000256" key="10">
    <source>
        <dbReference type="ARBA" id="ARBA00022840"/>
    </source>
</evidence>
<dbReference type="Pfam" id="PF00672">
    <property type="entry name" value="HAMP"/>
    <property type="match status" value="1"/>
</dbReference>
<dbReference type="CDD" id="cd06225">
    <property type="entry name" value="HAMP"/>
    <property type="match status" value="1"/>
</dbReference>
<dbReference type="Gene3D" id="3.30.565.10">
    <property type="entry name" value="Histidine kinase-like ATPase, C-terminal domain"/>
    <property type="match status" value="1"/>
</dbReference>
<keyword evidence="8" id="KW-0547">Nucleotide-binding</keyword>
<dbReference type="SUPFAM" id="SSF158472">
    <property type="entry name" value="HAMP domain-like"/>
    <property type="match status" value="1"/>
</dbReference>
<evidence type="ECO:0000256" key="13">
    <source>
        <dbReference type="ARBA" id="ARBA00023136"/>
    </source>
</evidence>
<feature type="transmembrane region" description="Helical" evidence="14">
    <location>
        <begin position="304"/>
        <end position="324"/>
    </location>
</feature>
<proteinExistence type="predicted"/>
<dbReference type="InterPro" id="IPR003660">
    <property type="entry name" value="HAMP_dom"/>
</dbReference>
<comment type="caution">
    <text evidence="17">The sequence shown here is derived from an EMBL/GenBank/DDBJ whole genome shotgun (WGS) entry which is preliminary data.</text>
</comment>
<reference evidence="17 18" key="1">
    <citation type="submission" date="2022-12" db="EMBL/GenBank/DDBJ databases">
        <title>Draft genome sequence of Paenibacillus sp. dW9.</title>
        <authorList>
            <person name="Choi E.-W."/>
            <person name="Kim D.-U."/>
        </authorList>
    </citation>
    <scope>NUCLEOTIDE SEQUENCE [LARGE SCALE GENOMIC DNA]</scope>
    <source>
        <strain evidence="18">dW9</strain>
    </source>
</reference>
<evidence type="ECO:0000256" key="6">
    <source>
        <dbReference type="ARBA" id="ARBA00022679"/>
    </source>
</evidence>
<gene>
    <name evidence="17" type="ORF">O9H85_23670</name>
</gene>
<dbReference type="Gene3D" id="6.10.340.10">
    <property type="match status" value="1"/>
</dbReference>
<evidence type="ECO:0000256" key="3">
    <source>
        <dbReference type="ARBA" id="ARBA00012438"/>
    </source>
</evidence>
<feature type="domain" description="Histidine kinase" evidence="15">
    <location>
        <begin position="498"/>
        <end position="603"/>
    </location>
</feature>
<keyword evidence="5" id="KW-0597">Phosphoprotein</keyword>
<dbReference type="EMBL" id="JAQAGZ010000017">
    <property type="protein sequence ID" value="MCZ8515353.1"/>
    <property type="molecule type" value="Genomic_DNA"/>
</dbReference>
<evidence type="ECO:0000256" key="4">
    <source>
        <dbReference type="ARBA" id="ARBA00022475"/>
    </source>
</evidence>
<evidence type="ECO:0000256" key="2">
    <source>
        <dbReference type="ARBA" id="ARBA00004651"/>
    </source>
</evidence>
<accession>A0ABT4QEW2</accession>
<keyword evidence="13 14" id="KW-0472">Membrane</keyword>
<dbReference type="InterPro" id="IPR033479">
    <property type="entry name" value="dCache_1"/>
</dbReference>
<dbReference type="InterPro" id="IPR003594">
    <property type="entry name" value="HATPase_dom"/>
</dbReference>
<dbReference type="PROSITE" id="PS50885">
    <property type="entry name" value="HAMP"/>
    <property type="match status" value="1"/>
</dbReference>
<dbReference type="RefSeq" id="WP_269883884.1">
    <property type="nucleotide sequence ID" value="NZ_JAQAGZ010000017.1"/>
</dbReference>
<evidence type="ECO:0000256" key="7">
    <source>
        <dbReference type="ARBA" id="ARBA00022692"/>
    </source>
</evidence>
<comment type="catalytic activity">
    <reaction evidence="1">
        <text>ATP + protein L-histidine = ADP + protein N-phospho-L-histidine.</text>
        <dbReference type="EC" id="2.7.13.3"/>
    </reaction>
</comment>